<reference evidence="8" key="3">
    <citation type="submission" date="2017-01" db="EMBL/GenBank/DDBJ databases">
        <authorList>
            <person name="Mah S.A."/>
            <person name="Swanson W.J."/>
            <person name="Moy G.W."/>
            <person name="Vacquier V.D."/>
        </authorList>
    </citation>
    <scope>NUCLEOTIDE SEQUENCE [LARGE SCALE GENOMIC DNA]</scope>
    <source>
        <strain evidence="8">65</strain>
    </source>
</reference>
<dbReference type="InterPro" id="IPR013332">
    <property type="entry name" value="KPR_N"/>
</dbReference>
<dbReference type="Gene3D" id="3.40.50.720">
    <property type="entry name" value="NAD(P)-binding Rossmann-like Domain"/>
    <property type="match status" value="1"/>
</dbReference>
<dbReference type="InterPro" id="IPR036291">
    <property type="entry name" value="NAD(P)-bd_dom_sf"/>
</dbReference>
<dbReference type="InterPro" id="IPR003710">
    <property type="entry name" value="ApbA"/>
</dbReference>
<sequence length="343" mass="37503">MAKKILIVGMGGVGTVAAYTLQLGGAEVTSVIRSDYDIVIEKGYKINSPDFGLIEGYRPSHIAKTAKEANEKYGPFDYVVVTTKNIPDLNNVEDIYADAVSQNTVIVLQQNGLGIEKAAFERFPGHIVLSGVSMISSANYNGEINQTGGDSLAVGYFDNGVNTPEEQLAKAEEFVALYKKDQNQCFIDKDSKYTRWRKLVYNAVFNTIATVTNLDVGRLEEFGAADGLIFPAMDEVIAMAASDGVTLDPSIKQLMYHSDDGDWYAPSMLVDLRKGNQIECEVILGNALRIAKKNGVKTPILDVIYELLKLTQMSIKEKRGLIKLPEVRPIEDPEGAAASRAGY</sequence>
<evidence type="ECO:0000259" key="6">
    <source>
        <dbReference type="Pfam" id="PF08546"/>
    </source>
</evidence>
<dbReference type="SUPFAM" id="SSF51735">
    <property type="entry name" value="NAD(P)-binding Rossmann-fold domains"/>
    <property type="match status" value="1"/>
</dbReference>
<evidence type="ECO:0000256" key="1">
    <source>
        <dbReference type="ARBA" id="ARBA00007870"/>
    </source>
</evidence>
<dbReference type="VEuPathDB" id="FungiDB:BON22_2757"/>
<evidence type="ECO:0000256" key="4">
    <source>
        <dbReference type="RuleBase" id="RU362068"/>
    </source>
</evidence>
<evidence type="ECO:0000256" key="2">
    <source>
        <dbReference type="ARBA" id="ARBA00022857"/>
    </source>
</evidence>
<dbReference type="AlphaFoldDB" id="A0A061AZ62"/>
<name>A0A061AZ62_CYBFA</name>
<keyword evidence="2 4" id="KW-0521">NADP</keyword>
<dbReference type="FunFam" id="1.10.1040.10:FF:000017">
    <property type="entry name" value="2-dehydropantoate 2-reductase"/>
    <property type="match status" value="1"/>
</dbReference>
<reference evidence="9" key="2">
    <citation type="journal article" date="2017" name="Genome Announc.">
        <title>Genome sequences of Cyberlindnera fabianii 65, Pichia kudriavzevii 129, and Saccharomyces cerevisiae 131 isolated from fermented masau fruits in Zimbabwe.</title>
        <authorList>
            <person name="van Rijswijck I.M.H."/>
            <person name="Derks M.F.L."/>
            <person name="Abee T."/>
            <person name="de Ridder D."/>
            <person name="Smid E.J."/>
        </authorList>
    </citation>
    <scope>NUCLEOTIDE SEQUENCE [LARGE SCALE GENOMIC DNA]</scope>
    <source>
        <strain evidence="9">65</strain>
    </source>
</reference>
<dbReference type="Proteomes" id="UP000189513">
    <property type="component" value="Unassembled WGS sequence"/>
</dbReference>
<comment type="function">
    <text evidence="4">Catalyzes the NADPH-dependent reduction of ketopantoate into pantoic acid.</text>
</comment>
<keyword evidence="3 4" id="KW-0560">Oxidoreductase</keyword>
<dbReference type="InterPro" id="IPR013328">
    <property type="entry name" value="6PGD_dom2"/>
</dbReference>
<reference evidence="7" key="1">
    <citation type="journal article" date="2014" name="Genome Announc.">
        <title>Genome sequence of the yeast Cyberlindnera fabianii (Hansenula fabianii).</title>
        <authorList>
            <person name="Freel K.C."/>
            <person name="Sarilar V."/>
            <person name="Neuveglise C."/>
            <person name="Devillers H."/>
            <person name="Friedrich A."/>
            <person name="Schacherer J."/>
        </authorList>
    </citation>
    <scope>NUCLEOTIDE SEQUENCE</scope>
    <source>
        <strain evidence="7">YJS4271</strain>
    </source>
</reference>
<comment type="similarity">
    <text evidence="1 4">Belongs to the ketopantoate reductase family.</text>
</comment>
<dbReference type="PANTHER" id="PTHR21708:SF30">
    <property type="entry name" value="2-DEHYDROPANTOATE 2-REDUCTASE-RELATED"/>
    <property type="match status" value="1"/>
</dbReference>
<organism evidence="7">
    <name type="scientific">Cyberlindnera fabianii</name>
    <name type="common">Yeast</name>
    <name type="synonym">Hansenula fabianii</name>
    <dbReference type="NCBI Taxonomy" id="36022"/>
    <lineage>
        <taxon>Eukaryota</taxon>
        <taxon>Fungi</taxon>
        <taxon>Dikarya</taxon>
        <taxon>Ascomycota</taxon>
        <taxon>Saccharomycotina</taxon>
        <taxon>Saccharomycetes</taxon>
        <taxon>Phaffomycetales</taxon>
        <taxon>Phaffomycetaceae</taxon>
        <taxon>Cyberlindnera</taxon>
    </lineage>
</organism>
<dbReference type="NCBIfam" id="TIGR00745">
    <property type="entry name" value="apbA_panE"/>
    <property type="match status" value="1"/>
</dbReference>
<evidence type="ECO:0000313" key="7">
    <source>
        <dbReference type="EMBL" id="CDR42487.1"/>
    </source>
</evidence>
<gene>
    <name evidence="8" type="ORF">BON22_2757</name>
    <name evidence="7" type="ORF">CYFA0S_09e04632g</name>
</gene>
<feature type="domain" description="Ketopantoate reductase N-terminal" evidence="5">
    <location>
        <begin position="5"/>
        <end position="158"/>
    </location>
</feature>
<protein>
    <recommendedName>
        <fullName evidence="4">2-dehydropantoate 2-reductase</fullName>
        <ecNumber evidence="4">1.1.1.169</ecNumber>
    </recommendedName>
    <alternativeName>
        <fullName evidence="4">Ketopantoate reductase</fullName>
    </alternativeName>
</protein>
<dbReference type="Pfam" id="PF02558">
    <property type="entry name" value="ApbA"/>
    <property type="match status" value="1"/>
</dbReference>
<dbReference type="OrthoDB" id="3609at2759"/>
<dbReference type="OMA" id="FKPSMLQ"/>
<dbReference type="EC" id="1.1.1.169" evidence="4"/>
<proteinExistence type="inferred from homology"/>
<dbReference type="GO" id="GO:0005737">
    <property type="term" value="C:cytoplasm"/>
    <property type="evidence" value="ECO:0007669"/>
    <property type="project" value="TreeGrafter"/>
</dbReference>
<feature type="domain" description="Ketopantoate reductase C-terminal" evidence="6">
    <location>
        <begin position="193"/>
        <end position="310"/>
    </location>
</feature>
<keyword evidence="9" id="KW-1185">Reference proteome</keyword>
<dbReference type="Gene3D" id="1.10.1040.10">
    <property type="entry name" value="N-(1-d-carboxylethyl)-l-norvaline Dehydrogenase, domain 2"/>
    <property type="match status" value="1"/>
</dbReference>
<dbReference type="STRING" id="36022.A0A061AZ62"/>
<dbReference type="EMBL" id="MPUK01000004">
    <property type="protein sequence ID" value="ONH67542.1"/>
    <property type="molecule type" value="Genomic_DNA"/>
</dbReference>
<dbReference type="InterPro" id="IPR013752">
    <property type="entry name" value="KPA_reductase"/>
</dbReference>
<dbReference type="EMBL" id="LK052894">
    <property type="protein sequence ID" value="CDR42487.1"/>
    <property type="molecule type" value="Genomic_DNA"/>
</dbReference>
<dbReference type="Pfam" id="PF08546">
    <property type="entry name" value="ApbA_C"/>
    <property type="match status" value="1"/>
</dbReference>
<dbReference type="GO" id="GO:0008677">
    <property type="term" value="F:2-dehydropantoate 2-reductase activity"/>
    <property type="evidence" value="ECO:0007669"/>
    <property type="project" value="UniProtKB-EC"/>
</dbReference>
<dbReference type="GO" id="GO:0015940">
    <property type="term" value="P:pantothenate biosynthetic process"/>
    <property type="evidence" value="ECO:0007669"/>
    <property type="project" value="InterPro"/>
</dbReference>
<evidence type="ECO:0000256" key="3">
    <source>
        <dbReference type="ARBA" id="ARBA00023002"/>
    </source>
</evidence>
<dbReference type="InterPro" id="IPR051402">
    <property type="entry name" value="KPR-Related"/>
</dbReference>
<accession>A0A061AZ62</accession>
<evidence type="ECO:0000259" key="5">
    <source>
        <dbReference type="Pfam" id="PF02558"/>
    </source>
</evidence>
<comment type="catalytic activity">
    <reaction evidence="4">
        <text>(R)-pantoate + NADP(+) = 2-dehydropantoate + NADPH + H(+)</text>
        <dbReference type="Rhea" id="RHEA:16233"/>
        <dbReference type="ChEBI" id="CHEBI:11561"/>
        <dbReference type="ChEBI" id="CHEBI:15378"/>
        <dbReference type="ChEBI" id="CHEBI:15980"/>
        <dbReference type="ChEBI" id="CHEBI:57783"/>
        <dbReference type="ChEBI" id="CHEBI:58349"/>
        <dbReference type="EC" id="1.1.1.169"/>
    </reaction>
</comment>
<dbReference type="PANTHER" id="PTHR21708">
    <property type="entry name" value="PROBABLE 2-DEHYDROPANTOATE 2-REDUCTASE"/>
    <property type="match status" value="1"/>
</dbReference>
<evidence type="ECO:0000313" key="9">
    <source>
        <dbReference type="Proteomes" id="UP000189513"/>
    </source>
</evidence>
<dbReference type="SUPFAM" id="SSF48179">
    <property type="entry name" value="6-phosphogluconate dehydrogenase C-terminal domain-like"/>
    <property type="match status" value="1"/>
</dbReference>
<dbReference type="InterPro" id="IPR008927">
    <property type="entry name" value="6-PGluconate_DH-like_C_sf"/>
</dbReference>
<evidence type="ECO:0000313" key="8">
    <source>
        <dbReference type="EMBL" id="ONH67542.1"/>
    </source>
</evidence>